<evidence type="ECO:0000313" key="2">
    <source>
        <dbReference type="EnsemblMetazoa" id="AFUN006712-PA"/>
    </source>
</evidence>
<dbReference type="VEuPathDB" id="VectorBase:AFUN006712"/>
<protein>
    <submittedName>
        <fullName evidence="2">Uncharacterized protein</fullName>
    </submittedName>
</protein>
<feature type="signal peptide" evidence="1">
    <location>
        <begin position="1"/>
        <end position="23"/>
    </location>
</feature>
<name>A0A182RKE4_ANOFN</name>
<dbReference type="Pfam" id="PF06477">
    <property type="entry name" value="DUF1091"/>
    <property type="match status" value="1"/>
</dbReference>
<dbReference type="AlphaFoldDB" id="A0A182RKE4"/>
<dbReference type="EnsemblMetazoa" id="AFUN006712-RA">
    <property type="protein sequence ID" value="AFUN006712-PA"/>
    <property type="gene ID" value="AFUN006712"/>
</dbReference>
<reference evidence="2" key="1">
    <citation type="submission" date="2020-05" db="UniProtKB">
        <authorList>
            <consortium name="EnsemblMetazoa"/>
        </authorList>
    </citation>
    <scope>IDENTIFICATION</scope>
    <source>
        <strain evidence="2">FUMOZ</strain>
    </source>
</reference>
<sequence>MSLFERKWFVLLLMLNSTSVTVSLTKYKLTPYVTHVEVTNNLKFVNITAEILPTMNENRVNIDFYVIQPVYNPRIISTLWLDVGSGALKAPFYNQTVDFCSLIRNPGAHRLVQIVYRELKRHGNMPTGCPIARGLYKFRGISPGQMRLPPFLNGLDFMLDVIGLAGKERIHTFDSRWNGVINKVKCTAADRC</sequence>
<evidence type="ECO:0000256" key="1">
    <source>
        <dbReference type="SAM" id="SignalP"/>
    </source>
</evidence>
<accession>A0A182RKE4</accession>
<proteinExistence type="predicted"/>
<organism evidence="2">
    <name type="scientific">Anopheles funestus</name>
    <name type="common">African malaria mosquito</name>
    <dbReference type="NCBI Taxonomy" id="62324"/>
    <lineage>
        <taxon>Eukaryota</taxon>
        <taxon>Metazoa</taxon>
        <taxon>Ecdysozoa</taxon>
        <taxon>Arthropoda</taxon>
        <taxon>Hexapoda</taxon>
        <taxon>Insecta</taxon>
        <taxon>Pterygota</taxon>
        <taxon>Neoptera</taxon>
        <taxon>Endopterygota</taxon>
        <taxon>Diptera</taxon>
        <taxon>Nematocera</taxon>
        <taxon>Culicoidea</taxon>
        <taxon>Culicidae</taxon>
        <taxon>Anophelinae</taxon>
        <taxon>Anopheles</taxon>
    </lineage>
</organism>
<feature type="chain" id="PRO_5030024234" evidence="1">
    <location>
        <begin position="24"/>
        <end position="192"/>
    </location>
</feature>
<dbReference type="PANTHER" id="PTHR20898">
    <property type="entry name" value="DAEDALUS ON 3-RELATED-RELATED"/>
    <property type="match status" value="1"/>
</dbReference>
<dbReference type="InterPro" id="IPR010512">
    <property type="entry name" value="DUF1091"/>
</dbReference>
<dbReference type="PANTHER" id="PTHR20898:SF1">
    <property type="entry name" value="MD-2-RELATED LIPID-RECOGNITION DOMAIN-CONTAINING PROTEIN"/>
    <property type="match status" value="1"/>
</dbReference>
<keyword evidence="1" id="KW-0732">Signal</keyword>